<gene>
    <name evidence="12" type="ORF">LARSCL_LOCUS4140</name>
</gene>
<dbReference type="PANTHER" id="PTHR15067:SF4">
    <property type="entry name" value="E3 UBIQUITIN-PROTEIN LIGASE RNF8"/>
    <property type="match status" value="1"/>
</dbReference>
<dbReference type="InterPro" id="IPR017907">
    <property type="entry name" value="Znf_RING_CS"/>
</dbReference>
<evidence type="ECO:0000313" key="13">
    <source>
        <dbReference type="Proteomes" id="UP001497382"/>
    </source>
</evidence>
<organism evidence="12 13">
    <name type="scientific">Larinioides sclopetarius</name>
    <dbReference type="NCBI Taxonomy" id="280406"/>
    <lineage>
        <taxon>Eukaryota</taxon>
        <taxon>Metazoa</taxon>
        <taxon>Ecdysozoa</taxon>
        <taxon>Arthropoda</taxon>
        <taxon>Chelicerata</taxon>
        <taxon>Arachnida</taxon>
        <taxon>Araneae</taxon>
        <taxon>Araneomorphae</taxon>
        <taxon>Entelegynae</taxon>
        <taxon>Araneoidea</taxon>
        <taxon>Araneidae</taxon>
        <taxon>Larinioides</taxon>
    </lineage>
</organism>
<evidence type="ECO:0000256" key="4">
    <source>
        <dbReference type="ARBA" id="ARBA00022723"/>
    </source>
</evidence>
<dbReference type="GO" id="GO:0035861">
    <property type="term" value="C:site of double-strand break"/>
    <property type="evidence" value="ECO:0007669"/>
    <property type="project" value="TreeGrafter"/>
</dbReference>
<dbReference type="InterPro" id="IPR001841">
    <property type="entry name" value="Znf_RING"/>
</dbReference>
<dbReference type="InterPro" id="IPR013083">
    <property type="entry name" value="Znf_RING/FYVE/PHD"/>
</dbReference>
<dbReference type="PROSITE" id="PS50089">
    <property type="entry name" value="ZF_RING_2"/>
    <property type="match status" value="1"/>
</dbReference>
<reference evidence="12 13" key="1">
    <citation type="submission" date="2024-04" db="EMBL/GenBank/DDBJ databases">
        <authorList>
            <person name="Rising A."/>
            <person name="Reimegard J."/>
            <person name="Sonavane S."/>
            <person name="Akerstrom W."/>
            <person name="Nylinder S."/>
            <person name="Hedman E."/>
            <person name="Kallberg Y."/>
        </authorList>
    </citation>
    <scope>NUCLEOTIDE SEQUENCE [LARGE SCALE GENOMIC DNA]</scope>
</reference>
<feature type="compositionally biased region" description="Polar residues" evidence="9">
    <location>
        <begin position="131"/>
        <end position="144"/>
    </location>
</feature>
<feature type="compositionally biased region" description="Polar residues" evidence="9">
    <location>
        <begin position="238"/>
        <end position="263"/>
    </location>
</feature>
<keyword evidence="4" id="KW-0479">Metal-binding</keyword>
<dbReference type="GO" id="GO:0042393">
    <property type="term" value="F:histone binding"/>
    <property type="evidence" value="ECO:0007669"/>
    <property type="project" value="TreeGrafter"/>
</dbReference>
<evidence type="ECO:0000256" key="3">
    <source>
        <dbReference type="ARBA" id="ARBA00022679"/>
    </source>
</evidence>
<feature type="region of interest" description="Disordered" evidence="9">
    <location>
        <begin position="131"/>
        <end position="187"/>
    </location>
</feature>
<dbReference type="SMART" id="SM00240">
    <property type="entry name" value="FHA"/>
    <property type="match status" value="1"/>
</dbReference>
<dbReference type="GO" id="GO:0005829">
    <property type="term" value="C:cytosol"/>
    <property type="evidence" value="ECO:0007669"/>
    <property type="project" value="TreeGrafter"/>
</dbReference>
<dbReference type="SUPFAM" id="SSF57850">
    <property type="entry name" value="RING/U-box"/>
    <property type="match status" value="1"/>
</dbReference>
<dbReference type="PROSITE" id="PS50006">
    <property type="entry name" value="FHA_DOMAIN"/>
    <property type="match status" value="1"/>
</dbReference>
<evidence type="ECO:0000259" key="11">
    <source>
        <dbReference type="PROSITE" id="PS50089"/>
    </source>
</evidence>
<keyword evidence="6" id="KW-0833">Ubl conjugation pathway</keyword>
<dbReference type="AlphaFoldDB" id="A0AAV1Z9T9"/>
<evidence type="ECO:0000256" key="1">
    <source>
        <dbReference type="ARBA" id="ARBA00005797"/>
    </source>
</evidence>
<keyword evidence="5 8" id="KW-0863">Zinc-finger</keyword>
<proteinExistence type="inferred from homology"/>
<accession>A0AAV1Z9T9</accession>
<comment type="caution">
    <text evidence="12">The sequence shown here is derived from an EMBL/GenBank/DDBJ whole genome shotgun (WGS) entry which is preliminary data.</text>
</comment>
<comment type="similarity">
    <text evidence="1">Belongs to the CHFR family.</text>
</comment>
<evidence type="ECO:0000313" key="12">
    <source>
        <dbReference type="EMBL" id="CAL1268385.1"/>
    </source>
</evidence>
<dbReference type="InterPro" id="IPR008984">
    <property type="entry name" value="SMAD_FHA_dom_sf"/>
</dbReference>
<evidence type="ECO:0000259" key="10">
    <source>
        <dbReference type="PROSITE" id="PS50006"/>
    </source>
</evidence>
<dbReference type="GO" id="GO:0006302">
    <property type="term" value="P:double-strand break repair"/>
    <property type="evidence" value="ECO:0007669"/>
    <property type="project" value="TreeGrafter"/>
</dbReference>
<dbReference type="EMBL" id="CAXIEN010000033">
    <property type="protein sequence ID" value="CAL1268385.1"/>
    <property type="molecule type" value="Genomic_DNA"/>
</dbReference>
<dbReference type="SMART" id="SM00184">
    <property type="entry name" value="RING"/>
    <property type="match status" value="1"/>
</dbReference>
<feature type="domain" description="FHA" evidence="10">
    <location>
        <begin position="37"/>
        <end position="87"/>
    </location>
</feature>
<dbReference type="InterPro" id="IPR000253">
    <property type="entry name" value="FHA_dom"/>
</dbReference>
<feature type="region of interest" description="Disordered" evidence="9">
    <location>
        <begin position="222"/>
        <end position="265"/>
    </location>
</feature>
<protein>
    <recommendedName>
        <fullName evidence="2">E3 ubiquitin-protein ligase CHFR</fullName>
    </recommendedName>
</protein>
<keyword evidence="3" id="KW-0808">Transferase</keyword>
<dbReference type="SUPFAM" id="SSF49879">
    <property type="entry name" value="SMAD/FHA domain"/>
    <property type="match status" value="1"/>
</dbReference>
<dbReference type="GO" id="GO:0000151">
    <property type="term" value="C:ubiquitin ligase complex"/>
    <property type="evidence" value="ECO:0007669"/>
    <property type="project" value="TreeGrafter"/>
</dbReference>
<evidence type="ECO:0000256" key="2">
    <source>
        <dbReference type="ARBA" id="ARBA00017908"/>
    </source>
</evidence>
<evidence type="ECO:0000256" key="9">
    <source>
        <dbReference type="SAM" id="MobiDB-lite"/>
    </source>
</evidence>
<feature type="domain" description="RING-type" evidence="11">
    <location>
        <begin position="405"/>
        <end position="443"/>
    </location>
</feature>
<evidence type="ECO:0000256" key="7">
    <source>
        <dbReference type="ARBA" id="ARBA00022833"/>
    </source>
</evidence>
<evidence type="ECO:0000256" key="8">
    <source>
        <dbReference type="PROSITE-ProRule" id="PRU00175"/>
    </source>
</evidence>
<dbReference type="GO" id="GO:0070936">
    <property type="term" value="P:protein K48-linked ubiquitination"/>
    <property type="evidence" value="ECO:0007669"/>
    <property type="project" value="TreeGrafter"/>
</dbReference>
<sequence length="514" mass="58437">MSMASTSKTSNEVTGYLKRIIGHPLDELFPLTSDKEVIIGRHKQAVQIWIQDVNISRTHCVLKHRQNGWFIKDLKSMNGTYLDGKMLDPEIFRPLKNGASIYLGPPADAPAAFTFLTNKMSNEDSCEINMNSCNQRNRGQSTHLPSLVSYKNIKRPSDPKDSGTNEDSSPRKKISASSSSPTTTTSSRVQDFFEEIDDNVNLSDCSISSLDSLKTRVRKLSAKKNLSRNSRNKDTMKVASTSASPQLRPSSNVNLESKPSTSGMPAEIWDRKRNKVKKPTISKEFALLNTLFNESESSTSETIKADDDSQSLLNESKILIDCEPYPFSQPLAIESAQTEQDKSNEKIEKKYSVEEQLEKATLEVKKLKKDKLYLSRLVKDLKSEEFLKRKFQVEFQKMLEDELMCNICTEVFLKAITLGCSHTFCEYCISEWKKKQKKCPICREKITSETKILVLDSFINKAVEQLDIGTQNRRKELTATREKAKGQSCCEYHWHHYHQIQSHIFMVSTDSHGL</sequence>
<dbReference type="PROSITE" id="PS00518">
    <property type="entry name" value="ZF_RING_1"/>
    <property type="match status" value="1"/>
</dbReference>
<dbReference type="GO" id="GO:0008270">
    <property type="term" value="F:zinc ion binding"/>
    <property type="evidence" value="ECO:0007669"/>
    <property type="project" value="UniProtKB-KW"/>
</dbReference>
<dbReference type="GO" id="GO:0005634">
    <property type="term" value="C:nucleus"/>
    <property type="evidence" value="ECO:0007669"/>
    <property type="project" value="TreeGrafter"/>
</dbReference>
<dbReference type="Gene3D" id="2.60.200.20">
    <property type="match status" value="1"/>
</dbReference>
<dbReference type="Gene3D" id="3.30.40.10">
    <property type="entry name" value="Zinc/RING finger domain, C3HC4 (zinc finger)"/>
    <property type="match status" value="1"/>
</dbReference>
<name>A0AAV1Z9T9_9ARAC</name>
<evidence type="ECO:0000256" key="5">
    <source>
        <dbReference type="ARBA" id="ARBA00022771"/>
    </source>
</evidence>
<keyword evidence="7" id="KW-0862">Zinc</keyword>
<dbReference type="Pfam" id="PF00498">
    <property type="entry name" value="FHA"/>
    <property type="match status" value="1"/>
</dbReference>
<dbReference type="Pfam" id="PF13920">
    <property type="entry name" value="zf-C3HC4_3"/>
    <property type="match status" value="1"/>
</dbReference>
<dbReference type="Proteomes" id="UP001497382">
    <property type="component" value="Unassembled WGS sequence"/>
</dbReference>
<dbReference type="GO" id="GO:0006511">
    <property type="term" value="P:ubiquitin-dependent protein catabolic process"/>
    <property type="evidence" value="ECO:0007669"/>
    <property type="project" value="TreeGrafter"/>
</dbReference>
<dbReference type="PANTHER" id="PTHR15067">
    <property type="entry name" value="E3 UBIQUITIN-PROTEIN LIGASE RNF8"/>
    <property type="match status" value="1"/>
</dbReference>
<feature type="compositionally biased region" description="Low complexity" evidence="9">
    <location>
        <begin position="175"/>
        <end position="187"/>
    </location>
</feature>
<dbReference type="CDD" id="cd16535">
    <property type="entry name" value="RING-HC_RNF8"/>
    <property type="match status" value="1"/>
</dbReference>
<keyword evidence="13" id="KW-1185">Reference proteome</keyword>
<evidence type="ECO:0000256" key="6">
    <source>
        <dbReference type="ARBA" id="ARBA00022786"/>
    </source>
</evidence>
<dbReference type="GO" id="GO:0061630">
    <property type="term" value="F:ubiquitin protein ligase activity"/>
    <property type="evidence" value="ECO:0007669"/>
    <property type="project" value="TreeGrafter"/>
</dbReference>